<dbReference type="PANTHER" id="PTHR45974">
    <property type="entry name" value="RECEPTOR-LIKE PROTEIN 55"/>
    <property type="match status" value="1"/>
</dbReference>
<dbReference type="Pfam" id="PF00560">
    <property type="entry name" value="LRR_1"/>
    <property type="match status" value="1"/>
</dbReference>
<dbReference type="InterPro" id="IPR001611">
    <property type="entry name" value="Leu-rich_rpt"/>
</dbReference>
<evidence type="ECO:0000256" key="5">
    <source>
        <dbReference type="ARBA" id="ARBA00022679"/>
    </source>
</evidence>
<keyword evidence="15" id="KW-0325">Glycoprotein</keyword>
<dbReference type="InterPro" id="IPR013210">
    <property type="entry name" value="LRR_N_plant-typ"/>
</dbReference>
<reference evidence="19" key="1">
    <citation type="submission" date="2015-06" db="UniProtKB">
        <authorList>
            <consortium name="EnsemblPlants"/>
        </authorList>
    </citation>
    <scope>IDENTIFICATION</scope>
</reference>
<evidence type="ECO:0000256" key="16">
    <source>
        <dbReference type="ARBA" id="ARBA00047899"/>
    </source>
</evidence>
<sequence length="379" mass="41325">MGGLAFSFSSGGLLIPPLSTAPQLAGPALLHTRPHQQPTAAQITAPWEVNALRAIRGSLSDPNGFLNSWNRGDPCVANWTRVICYNVTAKDDGYFHVQELQLLRLDLSGTLAPELGQLSRMKIMDFMWNKITGSIPKEVGNITSLELLLVNGNQLTGSLPEEIGFLPNLNRIQIDQNNISGPIPKSFANLNKTKHFHMNNNSLSGQIPPELSRLPSLVHMLLDNNNLSGYLPPELAQLPKLLIIQLDNNNFSGSSIPPSYGNITTLLKLSLRNCSLEGPAPDVSGIPQLGYLDFSHNRLNGSIPASFSSLPNLQRLSLDNNNLDGSVPSDVWRNIDFSGNRSLILDFQNNALTNLSNPLTPPANVTIMKTNLDLLVPVR</sequence>
<dbReference type="InterPro" id="IPR032675">
    <property type="entry name" value="LRR_dom_sf"/>
</dbReference>
<dbReference type="Pfam" id="PF08263">
    <property type="entry name" value="LRRNT_2"/>
    <property type="match status" value="1"/>
</dbReference>
<evidence type="ECO:0000256" key="13">
    <source>
        <dbReference type="ARBA" id="ARBA00023136"/>
    </source>
</evidence>
<keyword evidence="8" id="KW-0677">Repeat</keyword>
<comment type="subcellular location">
    <subcellularLocation>
        <location evidence="1">Membrane</location>
    </subcellularLocation>
</comment>
<dbReference type="SUPFAM" id="SSF52058">
    <property type="entry name" value="L domain-like"/>
    <property type="match status" value="1"/>
</dbReference>
<evidence type="ECO:0000256" key="12">
    <source>
        <dbReference type="ARBA" id="ARBA00022989"/>
    </source>
</evidence>
<evidence type="ECO:0000256" key="14">
    <source>
        <dbReference type="ARBA" id="ARBA00023170"/>
    </source>
</evidence>
<keyword evidence="13" id="KW-0472">Membrane</keyword>
<keyword evidence="4" id="KW-0433">Leucine-rich repeat</keyword>
<dbReference type="SMART" id="SM00369">
    <property type="entry name" value="LRR_TYP"/>
    <property type="match status" value="4"/>
</dbReference>
<comment type="catalytic activity">
    <reaction evidence="16">
        <text>L-threonyl-[protein] + ATP = O-phospho-L-threonyl-[protein] + ADP + H(+)</text>
        <dbReference type="Rhea" id="RHEA:46608"/>
        <dbReference type="Rhea" id="RHEA-COMP:11060"/>
        <dbReference type="Rhea" id="RHEA-COMP:11605"/>
        <dbReference type="ChEBI" id="CHEBI:15378"/>
        <dbReference type="ChEBI" id="CHEBI:30013"/>
        <dbReference type="ChEBI" id="CHEBI:30616"/>
        <dbReference type="ChEBI" id="CHEBI:61977"/>
        <dbReference type="ChEBI" id="CHEBI:456216"/>
        <dbReference type="EC" id="2.7.11.1"/>
    </reaction>
</comment>
<evidence type="ECO:0000256" key="7">
    <source>
        <dbReference type="ARBA" id="ARBA00022729"/>
    </source>
</evidence>
<keyword evidence="3" id="KW-0723">Serine/threonine-protein kinase</keyword>
<dbReference type="Gene3D" id="3.80.10.10">
    <property type="entry name" value="Ribonuclease Inhibitor"/>
    <property type="match status" value="3"/>
</dbReference>
<keyword evidence="7" id="KW-0732">Signal</keyword>
<name>N1QRH2_AEGTA</name>
<dbReference type="GO" id="GO:0005524">
    <property type="term" value="F:ATP binding"/>
    <property type="evidence" value="ECO:0007669"/>
    <property type="project" value="UniProtKB-KW"/>
</dbReference>
<keyword evidence="11" id="KW-0067">ATP-binding</keyword>
<evidence type="ECO:0000256" key="15">
    <source>
        <dbReference type="ARBA" id="ARBA00023180"/>
    </source>
</evidence>
<evidence type="ECO:0000256" key="17">
    <source>
        <dbReference type="ARBA" id="ARBA00048679"/>
    </source>
</evidence>
<dbReference type="GO" id="GO:0004674">
    <property type="term" value="F:protein serine/threonine kinase activity"/>
    <property type="evidence" value="ECO:0007669"/>
    <property type="project" value="UniProtKB-KW"/>
</dbReference>
<dbReference type="FunFam" id="3.80.10.10:FF:000387">
    <property type="entry name" value="Probable LRR receptor-like serine/threonine-protein kinase At1g06840"/>
    <property type="match status" value="1"/>
</dbReference>
<evidence type="ECO:0000256" key="8">
    <source>
        <dbReference type="ARBA" id="ARBA00022737"/>
    </source>
</evidence>
<evidence type="ECO:0000256" key="3">
    <source>
        <dbReference type="ARBA" id="ARBA00022527"/>
    </source>
</evidence>
<accession>N1QRH2</accession>
<keyword evidence="9" id="KW-0547">Nucleotide-binding</keyword>
<dbReference type="EC" id="2.7.11.1" evidence="2"/>
<dbReference type="EnsemblPlants" id="EMT00047">
    <property type="protein sequence ID" value="EMT00047"/>
    <property type="gene ID" value="F775_32969"/>
</dbReference>
<evidence type="ECO:0000256" key="9">
    <source>
        <dbReference type="ARBA" id="ARBA00022741"/>
    </source>
</evidence>
<keyword evidence="10" id="KW-0418">Kinase</keyword>
<organism evidence="19">
    <name type="scientific">Aegilops tauschii</name>
    <name type="common">Tausch's goatgrass</name>
    <name type="synonym">Aegilops squarrosa</name>
    <dbReference type="NCBI Taxonomy" id="37682"/>
    <lineage>
        <taxon>Eukaryota</taxon>
        <taxon>Viridiplantae</taxon>
        <taxon>Streptophyta</taxon>
        <taxon>Embryophyta</taxon>
        <taxon>Tracheophyta</taxon>
        <taxon>Spermatophyta</taxon>
        <taxon>Magnoliopsida</taxon>
        <taxon>Liliopsida</taxon>
        <taxon>Poales</taxon>
        <taxon>Poaceae</taxon>
        <taxon>BOP clade</taxon>
        <taxon>Pooideae</taxon>
        <taxon>Triticodae</taxon>
        <taxon>Triticeae</taxon>
        <taxon>Triticinae</taxon>
        <taxon>Aegilops</taxon>
    </lineage>
</organism>
<evidence type="ECO:0000256" key="11">
    <source>
        <dbReference type="ARBA" id="ARBA00022840"/>
    </source>
</evidence>
<feature type="domain" description="Leucine-rich repeat-containing N-terminal plant-type" evidence="18">
    <location>
        <begin position="48"/>
        <end position="84"/>
    </location>
</feature>
<comment type="catalytic activity">
    <reaction evidence="17">
        <text>L-seryl-[protein] + ATP = O-phospho-L-seryl-[protein] + ADP + H(+)</text>
        <dbReference type="Rhea" id="RHEA:17989"/>
        <dbReference type="Rhea" id="RHEA-COMP:9863"/>
        <dbReference type="Rhea" id="RHEA-COMP:11604"/>
        <dbReference type="ChEBI" id="CHEBI:15378"/>
        <dbReference type="ChEBI" id="CHEBI:29999"/>
        <dbReference type="ChEBI" id="CHEBI:30616"/>
        <dbReference type="ChEBI" id="CHEBI:83421"/>
        <dbReference type="ChEBI" id="CHEBI:456216"/>
        <dbReference type="EC" id="2.7.11.1"/>
    </reaction>
</comment>
<evidence type="ECO:0000313" key="19">
    <source>
        <dbReference type="EnsemblPlants" id="EMT00047"/>
    </source>
</evidence>
<keyword evidence="14" id="KW-0675">Receptor</keyword>
<evidence type="ECO:0000256" key="6">
    <source>
        <dbReference type="ARBA" id="ARBA00022692"/>
    </source>
</evidence>
<evidence type="ECO:0000259" key="18">
    <source>
        <dbReference type="Pfam" id="PF08263"/>
    </source>
</evidence>
<dbReference type="AlphaFoldDB" id="N1QRH2"/>
<keyword evidence="6" id="KW-0812">Transmembrane</keyword>
<dbReference type="Pfam" id="PF13855">
    <property type="entry name" value="LRR_8"/>
    <property type="match status" value="2"/>
</dbReference>
<dbReference type="GO" id="GO:0016020">
    <property type="term" value="C:membrane"/>
    <property type="evidence" value="ECO:0007669"/>
    <property type="project" value="UniProtKB-SubCell"/>
</dbReference>
<dbReference type="InterPro" id="IPR003591">
    <property type="entry name" value="Leu-rich_rpt_typical-subtyp"/>
</dbReference>
<protein>
    <recommendedName>
        <fullName evidence="2">non-specific serine/threonine protein kinase</fullName>
        <ecNumber evidence="2">2.7.11.1</ecNumber>
    </recommendedName>
</protein>
<evidence type="ECO:0000256" key="4">
    <source>
        <dbReference type="ARBA" id="ARBA00022614"/>
    </source>
</evidence>
<evidence type="ECO:0000256" key="1">
    <source>
        <dbReference type="ARBA" id="ARBA00004370"/>
    </source>
</evidence>
<keyword evidence="12" id="KW-1133">Transmembrane helix</keyword>
<evidence type="ECO:0000256" key="2">
    <source>
        <dbReference type="ARBA" id="ARBA00012513"/>
    </source>
</evidence>
<proteinExistence type="predicted"/>
<keyword evidence="5" id="KW-0808">Transferase</keyword>
<dbReference type="ExpressionAtlas" id="N1QRH2">
    <property type="expression patterns" value="baseline"/>
</dbReference>
<evidence type="ECO:0000256" key="10">
    <source>
        <dbReference type="ARBA" id="ARBA00022777"/>
    </source>
</evidence>
<dbReference type="PANTHER" id="PTHR45974:SF134">
    <property type="entry name" value="OS01G0960400 PROTEIN"/>
    <property type="match status" value="1"/>
</dbReference>